<dbReference type="GO" id="GO:0051082">
    <property type="term" value="F:unfolded protein binding"/>
    <property type="evidence" value="ECO:0007669"/>
    <property type="project" value="TreeGrafter"/>
</dbReference>
<protein>
    <submittedName>
        <fullName evidence="2">UDP-glucose:glycoprotein glucosyltransferase</fullName>
    </submittedName>
</protein>
<gene>
    <name evidence="2" type="primary">UGGT</name>
    <name evidence="2" type="ORF">KSP39_PZI022423</name>
</gene>
<evidence type="ECO:0000313" key="3">
    <source>
        <dbReference type="Proteomes" id="UP001418222"/>
    </source>
</evidence>
<keyword evidence="3" id="KW-1185">Reference proteome</keyword>
<dbReference type="InterPro" id="IPR040693">
    <property type="entry name" value="UGGT_TRXL_1"/>
</dbReference>
<name>A0AAP0AX11_9ASPA</name>
<accession>A0AAP0AX11</accession>
<dbReference type="GO" id="GO:0036503">
    <property type="term" value="P:ERAD pathway"/>
    <property type="evidence" value="ECO:0007669"/>
    <property type="project" value="TreeGrafter"/>
</dbReference>
<comment type="caution">
    <text evidence="2">The sequence shown here is derived from an EMBL/GenBank/DDBJ whole genome shotgun (WGS) entry which is preliminary data.</text>
</comment>
<reference evidence="2 3" key="1">
    <citation type="journal article" date="2022" name="Nat. Plants">
        <title>Genomes of leafy and leafless Platanthera orchids illuminate the evolution of mycoheterotrophy.</title>
        <authorList>
            <person name="Li M.H."/>
            <person name="Liu K.W."/>
            <person name="Li Z."/>
            <person name="Lu H.C."/>
            <person name="Ye Q.L."/>
            <person name="Zhang D."/>
            <person name="Wang J.Y."/>
            <person name="Li Y.F."/>
            <person name="Zhong Z.M."/>
            <person name="Liu X."/>
            <person name="Yu X."/>
            <person name="Liu D.K."/>
            <person name="Tu X.D."/>
            <person name="Liu B."/>
            <person name="Hao Y."/>
            <person name="Liao X.Y."/>
            <person name="Jiang Y.T."/>
            <person name="Sun W.H."/>
            <person name="Chen J."/>
            <person name="Chen Y.Q."/>
            <person name="Ai Y."/>
            <person name="Zhai J.W."/>
            <person name="Wu S.S."/>
            <person name="Zhou Z."/>
            <person name="Hsiao Y.Y."/>
            <person name="Wu W.L."/>
            <person name="Chen Y.Y."/>
            <person name="Lin Y.F."/>
            <person name="Hsu J.L."/>
            <person name="Li C.Y."/>
            <person name="Wang Z.W."/>
            <person name="Zhao X."/>
            <person name="Zhong W.Y."/>
            <person name="Ma X.K."/>
            <person name="Ma L."/>
            <person name="Huang J."/>
            <person name="Chen G.Z."/>
            <person name="Huang M.Z."/>
            <person name="Huang L."/>
            <person name="Peng D.H."/>
            <person name="Luo Y.B."/>
            <person name="Zou S.Q."/>
            <person name="Chen S.P."/>
            <person name="Lan S."/>
            <person name="Tsai W.C."/>
            <person name="Van de Peer Y."/>
            <person name="Liu Z.J."/>
        </authorList>
    </citation>
    <scope>NUCLEOTIDE SEQUENCE [LARGE SCALE GENOMIC DNA]</scope>
    <source>
        <strain evidence="2">Lor287</strain>
    </source>
</reference>
<dbReference type="Proteomes" id="UP001418222">
    <property type="component" value="Unassembled WGS sequence"/>
</dbReference>
<sequence length="181" mass="20462">MARNVRAMTMMLCPTNITFAGNWKELFWEFTELWLQPDRASNCSSARCCLEIIVNDGRSFLSDRLGSIYEFSLTLRSTSPRLALYKQLAEESLSSFPIDDEDNSITAIPTSDGKVDHSYPINQRKSGGNCCWVDTGSMLLFNVPELLSWLDTPSDFRPSACQSRRFTPGKHPPPILKLFLV</sequence>
<dbReference type="GO" id="GO:0018279">
    <property type="term" value="P:protein N-linked glycosylation via asparagine"/>
    <property type="evidence" value="ECO:0007669"/>
    <property type="project" value="TreeGrafter"/>
</dbReference>
<feature type="domain" description="UGGT thioredoxin-like" evidence="1">
    <location>
        <begin position="18"/>
        <end position="155"/>
    </location>
</feature>
<dbReference type="PANTHER" id="PTHR11226">
    <property type="entry name" value="UDP-GLUCOSE GLYCOPROTEIN:GLUCOSYLTRANSFERASE"/>
    <property type="match status" value="1"/>
</dbReference>
<dbReference type="GO" id="GO:0005783">
    <property type="term" value="C:endoplasmic reticulum"/>
    <property type="evidence" value="ECO:0007669"/>
    <property type="project" value="TreeGrafter"/>
</dbReference>
<dbReference type="AlphaFoldDB" id="A0AAP0AX11"/>
<dbReference type="GO" id="GO:0003980">
    <property type="term" value="F:UDP-glucose:glycoprotein glucosyltransferase activity"/>
    <property type="evidence" value="ECO:0007669"/>
    <property type="project" value="InterPro"/>
</dbReference>
<dbReference type="InterPro" id="IPR009448">
    <property type="entry name" value="UDP-g_GGtrans"/>
</dbReference>
<evidence type="ECO:0000313" key="2">
    <source>
        <dbReference type="EMBL" id="KAK8917078.1"/>
    </source>
</evidence>
<proteinExistence type="predicted"/>
<dbReference type="EMBL" id="JBBWWQ010000020">
    <property type="protein sequence ID" value="KAK8917078.1"/>
    <property type="molecule type" value="Genomic_DNA"/>
</dbReference>
<evidence type="ECO:0000259" key="1">
    <source>
        <dbReference type="Pfam" id="PF18400"/>
    </source>
</evidence>
<dbReference type="PANTHER" id="PTHR11226:SF0">
    <property type="entry name" value="UDP-GLUCOSE:GLYCOPROTEIN GLUCOSYLTRANSFERASE"/>
    <property type="match status" value="1"/>
</dbReference>
<dbReference type="Pfam" id="PF18400">
    <property type="entry name" value="Thioredoxin_12"/>
    <property type="match status" value="1"/>
</dbReference>
<organism evidence="2 3">
    <name type="scientific">Platanthera zijinensis</name>
    <dbReference type="NCBI Taxonomy" id="2320716"/>
    <lineage>
        <taxon>Eukaryota</taxon>
        <taxon>Viridiplantae</taxon>
        <taxon>Streptophyta</taxon>
        <taxon>Embryophyta</taxon>
        <taxon>Tracheophyta</taxon>
        <taxon>Spermatophyta</taxon>
        <taxon>Magnoliopsida</taxon>
        <taxon>Liliopsida</taxon>
        <taxon>Asparagales</taxon>
        <taxon>Orchidaceae</taxon>
        <taxon>Orchidoideae</taxon>
        <taxon>Orchideae</taxon>
        <taxon>Orchidinae</taxon>
        <taxon>Platanthera</taxon>
    </lineage>
</organism>